<organism evidence="2 3">
    <name type="scientific">Ichthyophthirius multifiliis</name>
    <name type="common">White spot disease agent</name>
    <name type="synonym">Ich</name>
    <dbReference type="NCBI Taxonomy" id="5932"/>
    <lineage>
        <taxon>Eukaryota</taxon>
        <taxon>Sar</taxon>
        <taxon>Alveolata</taxon>
        <taxon>Ciliophora</taxon>
        <taxon>Intramacronucleata</taxon>
        <taxon>Oligohymenophorea</taxon>
        <taxon>Hymenostomatida</taxon>
        <taxon>Ophryoglenina</taxon>
        <taxon>Ichthyophthirius</taxon>
    </lineage>
</organism>
<keyword evidence="1" id="KW-0067">ATP-binding</keyword>
<accession>G0R1P7</accession>
<protein>
    <submittedName>
        <fullName evidence="2">Protein kinase domain protein</fullName>
    </submittedName>
</protein>
<evidence type="ECO:0000313" key="3">
    <source>
        <dbReference type="Proteomes" id="UP000008983"/>
    </source>
</evidence>
<dbReference type="Proteomes" id="UP000008983">
    <property type="component" value="Unassembled WGS sequence"/>
</dbReference>
<keyword evidence="2" id="KW-0808">Transferase</keyword>
<gene>
    <name evidence="2" type="ORF">IMG5_171950</name>
</gene>
<reference evidence="2 3" key="1">
    <citation type="submission" date="2011-07" db="EMBL/GenBank/DDBJ databases">
        <authorList>
            <person name="Coyne R."/>
            <person name="Brami D."/>
            <person name="Johnson J."/>
            <person name="Hostetler J."/>
            <person name="Hannick L."/>
            <person name="Clark T."/>
            <person name="Cassidy-Hanley D."/>
            <person name="Inman J."/>
        </authorList>
    </citation>
    <scope>NUCLEOTIDE SEQUENCE [LARGE SCALE GENOMIC DNA]</scope>
    <source>
        <strain evidence="2 3">G5</strain>
    </source>
</reference>
<evidence type="ECO:0000256" key="1">
    <source>
        <dbReference type="PROSITE-ProRule" id="PRU10141"/>
    </source>
</evidence>
<evidence type="ECO:0000313" key="2">
    <source>
        <dbReference type="EMBL" id="EGR28607.1"/>
    </source>
</evidence>
<dbReference type="GeneID" id="14904694"/>
<keyword evidence="3" id="KW-1185">Reference proteome</keyword>
<dbReference type="SUPFAM" id="SSF56112">
    <property type="entry name" value="Protein kinase-like (PK-like)"/>
    <property type="match status" value="1"/>
</dbReference>
<proteinExistence type="predicted"/>
<dbReference type="GO" id="GO:0005524">
    <property type="term" value="F:ATP binding"/>
    <property type="evidence" value="ECO:0007669"/>
    <property type="project" value="UniProtKB-UniRule"/>
</dbReference>
<dbReference type="InterPro" id="IPR017441">
    <property type="entry name" value="Protein_kinase_ATP_BS"/>
</dbReference>
<dbReference type="Gene3D" id="3.30.200.20">
    <property type="entry name" value="Phosphorylase Kinase, domain 1"/>
    <property type="match status" value="1"/>
</dbReference>
<dbReference type="RefSeq" id="XP_004029843.1">
    <property type="nucleotide sequence ID" value="XM_004029795.1"/>
</dbReference>
<sequence>MLFSQRYKVLKNLGDGVSSIVKLCQLKDKENEDFNKLFAVKIFKIKSVDDTLEIQREAQLLYVN</sequence>
<dbReference type="AlphaFoldDB" id="G0R1P7"/>
<name>G0R1P7_ICHMU</name>
<keyword evidence="1" id="KW-0547">Nucleotide-binding</keyword>
<dbReference type="PROSITE" id="PS00107">
    <property type="entry name" value="PROTEIN_KINASE_ATP"/>
    <property type="match status" value="1"/>
</dbReference>
<feature type="binding site" evidence="1">
    <location>
        <position position="41"/>
    </location>
    <ligand>
        <name>ATP</name>
        <dbReference type="ChEBI" id="CHEBI:30616"/>
    </ligand>
</feature>
<keyword evidence="2" id="KW-0418">Kinase</keyword>
<dbReference type="InterPro" id="IPR011009">
    <property type="entry name" value="Kinase-like_dom_sf"/>
</dbReference>
<dbReference type="GO" id="GO:0016301">
    <property type="term" value="F:kinase activity"/>
    <property type="evidence" value="ECO:0007669"/>
    <property type="project" value="UniProtKB-KW"/>
</dbReference>
<dbReference type="InParanoid" id="G0R1P7"/>
<dbReference type="EMBL" id="GL984226">
    <property type="protein sequence ID" value="EGR28607.1"/>
    <property type="molecule type" value="Genomic_DNA"/>
</dbReference>